<reference evidence="1 2" key="1">
    <citation type="submission" date="2019-10" db="EMBL/GenBank/DDBJ databases">
        <title>Taxonomy of Antarctic Massilia spp.: description of Massilia rubra sp. nov., Massilia aquatica sp. nov., Massilia mucilaginosa sp. nov., Massilia frigida sp. nov. isolated from streams, lakes and regoliths.</title>
        <authorList>
            <person name="Holochova P."/>
            <person name="Sedlacek I."/>
            <person name="Kralova S."/>
            <person name="Maslanova I."/>
            <person name="Busse H.-J."/>
            <person name="Stankova E."/>
            <person name="Vrbovska V."/>
            <person name="Kovarovic V."/>
            <person name="Bartak M."/>
            <person name="Svec P."/>
            <person name="Pantucek R."/>
        </authorList>
    </citation>
    <scope>NUCLEOTIDE SEQUENCE [LARGE SCALE GENOMIC DNA]</scope>
    <source>
        <strain evidence="1 2">CCM 8733</strain>
    </source>
</reference>
<sequence length="136" mass="15353">MMTLDALLTSVNTAFGWRFSSLTDLIEHLVPPERWRRLADPEGMDDREIVGLVENAAFVPEILYVVTDASYAGQRGAFEVHRDDLRDFAARYRNQNAAMMFDGDVLVIGIASQRIWMLHHEGVWTLFDGHPGAPPP</sequence>
<dbReference type="EMBL" id="WHJH01000023">
    <property type="protein sequence ID" value="NHZ90986.1"/>
    <property type="molecule type" value="Genomic_DNA"/>
</dbReference>
<evidence type="ECO:0000313" key="2">
    <source>
        <dbReference type="Proteomes" id="UP000609726"/>
    </source>
</evidence>
<proteinExistence type="predicted"/>
<keyword evidence="2" id="KW-1185">Reference proteome</keyword>
<dbReference type="Proteomes" id="UP000609726">
    <property type="component" value="Unassembled WGS sequence"/>
</dbReference>
<gene>
    <name evidence="1" type="ORF">F2P45_18455</name>
</gene>
<organism evidence="1 2">
    <name type="scientific">Massilia mucilaginosa</name>
    <dbReference type="NCBI Taxonomy" id="2609282"/>
    <lineage>
        <taxon>Bacteria</taxon>
        <taxon>Pseudomonadati</taxon>
        <taxon>Pseudomonadota</taxon>
        <taxon>Betaproteobacteria</taxon>
        <taxon>Burkholderiales</taxon>
        <taxon>Oxalobacteraceae</taxon>
        <taxon>Telluria group</taxon>
        <taxon>Massilia</taxon>
    </lineage>
</organism>
<dbReference type="RefSeq" id="WP_166878269.1">
    <property type="nucleotide sequence ID" value="NZ_WHJH01000023.1"/>
</dbReference>
<name>A0ABX0NW94_9BURK</name>
<comment type="caution">
    <text evidence="1">The sequence shown here is derived from an EMBL/GenBank/DDBJ whole genome shotgun (WGS) entry which is preliminary data.</text>
</comment>
<accession>A0ABX0NW94</accession>
<evidence type="ECO:0000313" key="1">
    <source>
        <dbReference type="EMBL" id="NHZ90986.1"/>
    </source>
</evidence>
<protein>
    <submittedName>
        <fullName evidence="1">Uncharacterized protein</fullName>
    </submittedName>
</protein>